<dbReference type="InterPro" id="IPR017498">
    <property type="entry name" value="PSI_PsaO"/>
</dbReference>
<dbReference type="HOGENOM" id="CLU_151524_0_0_1"/>
<reference evidence="2" key="1">
    <citation type="submission" date="2015-04" db="UniProtKB">
        <authorList>
            <consortium name="EnsemblPlants"/>
        </authorList>
    </citation>
    <scope>IDENTIFICATION</scope>
</reference>
<evidence type="ECO:0000313" key="2">
    <source>
        <dbReference type="EnsemblPlants" id="OPUNC04G10060.1"/>
    </source>
</evidence>
<dbReference type="eggNOG" id="ENOG502S09E">
    <property type="taxonomic scope" value="Eukaryota"/>
</dbReference>
<dbReference type="OMA" id="WMAPSSV"/>
<feature type="transmembrane region" description="Helical" evidence="1">
    <location>
        <begin position="113"/>
        <end position="135"/>
    </location>
</feature>
<dbReference type="Proteomes" id="UP000026962">
    <property type="component" value="Chromosome 4"/>
</dbReference>
<keyword evidence="3" id="KW-1185">Reference proteome</keyword>
<keyword evidence="1" id="KW-0472">Membrane</keyword>
<dbReference type="AlphaFoldDB" id="A0A0E0KQD9"/>
<keyword evidence="1" id="KW-1133">Transmembrane helix</keyword>
<dbReference type="PANTHER" id="PTHR36311:SF1">
    <property type="entry name" value="PHOTOSYSTEM I SUBUNIT O"/>
    <property type="match status" value="1"/>
</dbReference>
<evidence type="ECO:0000256" key="1">
    <source>
        <dbReference type="SAM" id="Phobius"/>
    </source>
</evidence>
<evidence type="ECO:0008006" key="4">
    <source>
        <dbReference type="Google" id="ProtNLM"/>
    </source>
</evidence>
<reference evidence="2" key="2">
    <citation type="submission" date="2018-05" db="EMBL/GenBank/DDBJ databases">
        <title>OpunRS2 (Oryza punctata Reference Sequence Version 2).</title>
        <authorList>
            <person name="Zhang J."/>
            <person name="Kudrna D."/>
            <person name="Lee S."/>
            <person name="Talag J."/>
            <person name="Welchert J."/>
            <person name="Wing R.A."/>
        </authorList>
    </citation>
    <scope>NUCLEOTIDE SEQUENCE [LARGE SCALE GENOMIC DNA]</scope>
</reference>
<evidence type="ECO:0000313" key="3">
    <source>
        <dbReference type="Proteomes" id="UP000026962"/>
    </source>
</evidence>
<dbReference type="PANTHER" id="PTHR36311">
    <property type="entry name" value="PHOTOSYSTEM I SUBUNIT O"/>
    <property type="match status" value="1"/>
</dbReference>
<dbReference type="NCBIfam" id="TIGR03059">
    <property type="entry name" value="psaOeuk"/>
    <property type="match status" value="1"/>
</dbReference>
<dbReference type="STRING" id="4537.A0A0E0KQD9"/>
<name>A0A0E0KQD9_ORYPU</name>
<proteinExistence type="predicted"/>
<sequence length="145" mass="15713">MAAAASSTVSGLAGATLARRPAFSTGFTTGARVSARNPVMTTNLERNGRITCMTFPRDWLRRDLNVIGFGLIGWIAPSSVPAINGNSLTGLFFSSIGQELSHFPSPPALDSQFWLWLVTWHLGLFLALTFGQIGFKGRTEGYFDK</sequence>
<keyword evidence="1" id="KW-0812">Transmembrane</keyword>
<organism evidence="2">
    <name type="scientific">Oryza punctata</name>
    <name type="common">Red rice</name>
    <dbReference type="NCBI Taxonomy" id="4537"/>
    <lineage>
        <taxon>Eukaryota</taxon>
        <taxon>Viridiplantae</taxon>
        <taxon>Streptophyta</taxon>
        <taxon>Embryophyta</taxon>
        <taxon>Tracheophyta</taxon>
        <taxon>Spermatophyta</taxon>
        <taxon>Magnoliopsida</taxon>
        <taxon>Liliopsida</taxon>
        <taxon>Poales</taxon>
        <taxon>Poaceae</taxon>
        <taxon>BOP clade</taxon>
        <taxon>Oryzoideae</taxon>
        <taxon>Oryzeae</taxon>
        <taxon>Oryzinae</taxon>
        <taxon>Oryza</taxon>
    </lineage>
</organism>
<accession>A0A0E0KQD9</accession>
<dbReference type="Pfam" id="PF22832">
    <property type="entry name" value="PsaO_TMD"/>
    <property type="match status" value="1"/>
</dbReference>
<protein>
    <recommendedName>
        <fullName evidence="4">Photosystem I subunit O</fullName>
    </recommendedName>
</protein>
<dbReference type="Gramene" id="OPUNC04G10060.1">
    <property type="protein sequence ID" value="OPUNC04G10060.1"/>
    <property type="gene ID" value="OPUNC04G10060"/>
</dbReference>
<dbReference type="EnsemblPlants" id="OPUNC04G10060.1">
    <property type="protein sequence ID" value="OPUNC04G10060.1"/>
    <property type="gene ID" value="OPUNC04G10060"/>
</dbReference>